<dbReference type="EMBL" id="KN817520">
    <property type="protein sequence ID" value="KJA28918.1"/>
    <property type="molecule type" value="Genomic_DNA"/>
</dbReference>
<name>A0A0D2MXU2_HYPSF</name>
<organism evidence="3 4">
    <name type="scientific">Hypholoma sublateritium (strain FD-334 SS-4)</name>
    <dbReference type="NCBI Taxonomy" id="945553"/>
    <lineage>
        <taxon>Eukaryota</taxon>
        <taxon>Fungi</taxon>
        <taxon>Dikarya</taxon>
        <taxon>Basidiomycota</taxon>
        <taxon>Agaricomycotina</taxon>
        <taxon>Agaricomycetes</taxon>
        <taxon>Agaricomycetidae</taxon>
        <taxon>Agaricales</taxon>
        <taxon>Agaricineae</taxon>
        <taxon>Strophariaceae</taxon>
        <taxon>Hypholoma</taxon>
    </lineage>
</organism>
<keyword evidence="2" id="KW-0472">Membrane</keyword>
<dbReference type="AlphaFoldDB" id="A0A0D2MXU2"/>
<proteinExistence type="predicted"/>
<feature type="compositionally biased region" description="Polar residues" evidence="1">
    <location>
        <begin position="28"/>
        <end position="38"/>
    </location>
</feature>
<keyword evidence="2" id="KW-0812">Transmembrane</keyword>
<feature type="region of interest" description="Disordered" evidence="1">
    <location>
        <begin position="13"/>
        <end position="64"/>
    </location>
</feature>
<dbReference type="Proteomes" id="UP000054270">
    <property type="component" value="Unassembled WGS sequence"/>
</dbReference>
<feature type="transmembrane region" description="Helical" evidence="2">
    <location>
        <begin position="265"/>
        <end position="287"/>
    </location>
</feature>
<evidence type="ECO:0000313" key="3">
    <source>
        <dbReference type="EMBL" id="KJA28918.1"/>
    </source>
</evidence>
<protein>
    <submittedName>
        <fullName evidence="3">Uncharacterized protein</fullName>
    </submittedName>
</protein>
<feature type="transmembrane region" description="Helical" evidence="2">
    <location>
        <begin position="80"/>
        <end position="100"/>
    </location>
</feature>
<feature type="region of interest" description="Disordered" evidence="1">
    <location>
        <begin position="180"/>
        <end position="223"/>
    </location>
</feature>
<evidence type="ECO:0000256" key="2">
    <source>
        <dbReference type="SAM" id="Phobius"/>
    </source>
</evidence>
<gene>
    <name evidence="3" type="ORF">HYPSUDRAFT_51047</name>
</gene>
<evidence type="ECO:0000313" key="4">
    <source>
        <dbReference type="Proteomes" id="UP000054270"/>
    </source>
</evidence>
<evidence type="ECO:0000256" key="1">
    <source>
        <dbReference type="SAM" id="MobiDB-lite"/>
    </source>
</evidence>
<dbReference type="OMA" id="DEIWCAN"/>
<keyword evidence="2" id="KW-1133">Transmembrane helix</keyword>
<reference evidence="4" key="1">
    <citation type="submission" date="2014-04" db="EMBL/GenBank/DDBJ databases">
        <title>Evolutionary Origins and Diversification of the Mycorrhizal Mutualists.</title>
        <authorList>
            <consortium name="DOE Joint Genome Institute"/>
            <consortium name="Mycorrhizal Genomics Consortium"/>
            <person name="Kohler A."/>
            <person name="Kuo A."/>
            <person name="Nagy L.G."/>
            <person name="Floudas D."/>
            <person name="Copeland A."/>
            <person name="Barry K.W."/>
            <person name="Cichocki N."/>
            <person name="Veneault-Fourrey C."/>
            <person name="LaButti K."/>
            <person name="Lindquist E.A."/>
            <person name="Lipzen A."/>
            <person name="Lundell T."/>
            <person name="Morin E."/>
            <person name="Murat C."/>
            <person name="Riley R."/>
            <person name="Ohm R."/>
            <person name="Sun H."/>
            <person name="Tunlid A."/>
            <person name="Henrissat B."/>
            <person name="Grigoriev I.V."/>
            <person name="Hibbett D.S."/>
            <person name="Martin F."/>
        </authorList>
    </citation>
    <scope>NUCLEOTIDE SEQUENCE [LARGE SCALE GENOMIC DNA]</scope>
    <source>
        <strain evidence="4">FD-334 SS-4</strain>
    </source>
</reference>
<feature type="transmembrane region" description="Helical" evidence="2">
    <location>
        <begin position="293"/>
        <end position="313"/>
    </location>
</feature>
<dbReference type="OrthoDB" id="2653987at2759"/>
<feature type="transmembrane region" description="Helical" evidence="2">
    <location>
        <begin position="120"/>
        <end position="142"/>
    </location>
</feature>
<sequence length="331" mass="36680">MKMLHRKMMFPAPLRTYPGYTPDHVTEPTGSPKSSYSNENEKSPPPAPDRQMTQQDQDEQDNQKRREALRDLVESWMERLQLISVITTFFASTEAGLLSLTAPKDGVPSRVISQIASVGIIGALVVHASAAIISFLAAFFLIRYKLKVASSEEREAEKQRQIDNDRAKAKVMVESPTDINAHHNHASRDQEKGVNPAYPTRRQHTSRSAGPILEHDTDPVPGAVRVPTGSTGARRMVWSSNPHIIQVGPFRNHPPTHLLHRCHTLCVILTTTGFVMALMGILCYAWDKLPHSVSISATVCMGMCVLSGIFVIVKPYPPEGTSSQIYVLDEL</sequence>
<accession>A0A0D2MXU2</accession>
<keyword evidence="4" id="KW-1185">Reference proteome</keyword>